<evidence type="ECO:0000313" key="2">
    <source>
        <dbReference type="Proteomes" id="UP000828941"/>
    </source>
</evidence>
<dbReference type="EMBL" id="CM039436">
    <property type="protein sequence ID" value="KAI4315457.1"/>
    <property type="molecule type" value="Genomic_DNA"/>
</dbReference>
<dbReference type="Proteomes" id="UP000828941">
    <property type="component" value="Chromosome 11"/>
</dbReference>
<name>A0ACB9LX59_BAUVA</name>
<organism evidence="1 2">
    <name type="scientific">Bauhinia variegata</name>
    <name type="common">Purple orchid tree</name>
    <name type="synonym">Phanera variegata</name>
    <dbReference type="NCBI Taxonomy" id="167791"/>
    <lineage>
        <taxon>Eukaryota</taxon>
        <taxon>Viridiplantae</taxon>
        <taxon>Streptophyta</taxon>
        <taxon>Embryophyta</taxon>
        <taxon>Tracheophyta</taxon>
        <taxon>Spermatophyta</taxon>
        <taxon>Magnoliopsida</taxon>
        <taxon>eudicotyledons</taxon>
        <taxon>Gunneridae</taxon>
        <taxon>Pentapetalae</taxon>
        <taxon>rosids</taxon>
        <taxon>fabids</taxon>
        <taxon>Fabales</taxon>
        <taxon>Fabaceae</taxon>
        <taxon>Cercidoideae</taxon>
        <taxon>Cercideae</taxon>
        <taxon>Bauhiniinae</taxon>
        <taxon>Bauhinia</taxon>
    </lineage>
</organism>
<keyword evidence="2" id="KW-1185">Reference proteome</keyword>
<gene>
    <name evidence="1" type="ORF">L6164_028265</name>
</gene>
<reference evidence="1 2" key="1">
    <citation type="journal article" date="2022" name="DNA Res.">
        <title>Chromosomal-level genome assembly of the orchid tree Bauhinia variegata (Leguminosae; Cercidoideae) supports the allotetraploid origin hypothesis of Bauhinia.</title>
        <authorList>
            <person name="Zhong Y."/>
            <person name="Chen Y."/>
            <person name="Zheng D."/>
            <person name="Pang J."/>
            <person name="Liu Y."/>
            <person name="Luo S."/>
            <person name="Meng S."/>
            <person name="Qian L."/>
            <person name="Wei D."/>
            <person name="Dai S."/>
            <person name="Zhou R."/>
        </authorList>
    </citation>
    <scope>NUCLEOTIDE SEQUENCE [LARGE SCALE GENOMIC DNA]</scope>
    <source>
        <strain evidence="1">BV-YZ2020</strain>
    </source>
</reference>
<sequence>MVSSLVEKSKEKGVVVVWMVQKRRRESIILRLGQRHLDFVFIFRLWLWALGSDIRGQGSLCLSDAKQRAHLQCRDELASRRLMTQPTH</sequence>
<protein>
    <submittedName>
        <fullName evidence="1">Uncharacterized protein</fullName>
    </submittedName>
</protein>
<proteinExistence type="predicted"/>
<accession>A0ACB9LX59</accession>
<comment type="caution">
    <text evidence="1">The sequence shown here is derived from an EMBL/GenBank/DDBJ whole genome shotgun (WGS) entry which is preliminary data.</text>
</comment>
<evidence type="ECO:0000313" key="1">
    <source>
        <dbReference type="EMBL" id="KAI4315457.1"/>
    </source>
</evidence>